<evidence type="ECO:0000313" key="3">
    <source>
        <dbReference type="Proteomes" id="UP000199296"/>
    </source>
</evidence>
<dbReference type="SUPFAM" id="SSF53448">
    <property type="entry name" value="Nucleotide-diphospho-sugar transferases"/>
    <property type="match status" value="1"/>
</dbReference>
<dbReference type="InterPro" id="IPR029044">
    <property type="entry name" value="Nucleotide-diphossugar_trans"/>
</dbReference>
<gene>
    <name evidence="2" type="ORF">SAMN04488027_103237</name>
</gene>
<name>A0A1G7VCR7_9FLAO</name>
<dbReference type="Proteomes" id="UP000199296">
    <property type="component" value="Unassembled WGS sequence"/>
</dbReference>
<keyword evidence="3" id="KW-1185">Reference proteome</keyword>
<dbReference type="RefSeq" id="WP_093366025.1">
    <property type="nucleotide sequence ID" value="NZ_FNCW01000003.1"/>
</dbReference>
<dbReference type="STRING" id="470826.SAMN04488027_103237"/>
<feature type="domain" description="Glycosyltransferase 2-like" evidence="1">
    <location>
        <begin position="6"/>
        <end position="171"/>
    </location>
</feature>
<dbReference type="InterPro" id="IPR050834">
    <property type="entry name" value="Glycosyltransf_2"/>
</dbReference>
<dbReference type="Pfam" id="PF00535">
    <property type="entry name" value="Glycos_transf_2"/>
    <property type="match status" value="1"/>
</dbReference>
<dbReference type="Gene3D" id="3.90.550.10">
    <property type="entry name" value="Spore Coat Polysaccharide Biosynthesis Protein SpsA, Chain A"/>
    <property type="match status" value="1"/>
</dbReference>
<dbReference type="PANTHER" id="PTHR43685">
    <property type="entry name" value="GLYCOSYLTRANSFERASE"/>
    <property type="match status" value="1"/>
</dbReference>
<protein>
    <submittedName>
        <fullName evidence="2">Glycosyltransferase involved in cell wall bisynthesis</fullName>
    </submittedName>
</protein>
<dbReference type="OrthoDB" id="6307329at2"/>
<keyword evidence="2" id="KW-0808">Transferase</keyword>
<dbReference type="PANTHER" id="PTHR43685:SF2">
    <property type="entry name" value="GLYCOSYLTRANSFERASE 2-LIKE DOMAIN-CONTAINING PROTEIN"/>
    <property type="match status" value="1"/>
</dbReference>
<evidence type="ECO:0000313" key="2">
    <source>
        <dbReference type="EMBL" id="SDG57635.1"/>
    </source>
</evidence>
<organism evidence="2 3">
    <name type="scientific">Psychroflexus sediminis</name>
    <dbReference type="NCBI Taxonomy" id="470826"/>
    <lineage>
        <taxon>Bacteria</taxon>
        <taxon>Pseudomonadati</taxon>
        <taxon>Bacteroidota</taxon>
        <taxon>Flavobacteriia</taxon>
        <taxon>Flavobacteriales</taxon>
        <taxon>Flavobacteriaceae</taxon>
        <taxon>Psychroflexus</taxon>
    </lineage>
</organism>
<reference evidence="2 3" key="1">
    <citation type="submission" date="2016-10" db="EMBL/GenBank/DDBJ databases">
        <authorList>
            <person name="de Groot N.N."/>
        </authorList>
    </citation>
    <scope>NUCLEOTIDE SEQUENCE [LARGE SCALE GENOMIC DNA]</scope>
    <source>
        <strain evidence="2 3">DSM 19803</strain>
    </source>
</reference>
<dbReference type="GO" id="GO:0016740">
    <property type="term" value="F:transferase activity"/>
    <property type="evidence" value="ECO:0007669"/>
    <property type="project" value="UniProtKB-KW"/>
</dbReference>
<accession>A0A1G7VCR7</accession>
<sequence>MNLFFSVVIPLYNKENYILNTLNSVLQQDFIDFEIIIVNDGSTDESANKLKSITDSRLKIITQENLGVPLARNKGISEANGMYIALLDADDYWYPHHLRSLKELIELFPSAGLYGDRYEIRLQNKTTRLARIPGYAKNEPLLIQDYFAESLADPILWTSASAFKKEVFYEIGKFDPDLRTAQDLDFFIRGALKFPVAFHPRVGMRYNKDSENNLAKSKFNRDRLRFISKYKAEEEENTSLKKYLDINRYALVIRCKLEGDPIWKKVISEIEFDHLTSKQQFLLSFPASMLSVFKKIQIFFITRGIYLTAFR</sequence>
<dbReference type="EMBL" id="FNCW01000003">
    <property type="protein sequence ID" value="SDG57635.1"/>
    <property type="molecule type" value="Genomic_DNA"/>
</dbReference>
<proteinExistence type="predicted"/>
<evidence type="ECO:0000259" key="1">
    <source>
        <dbReference type="Pfam" id="PF00535"/>
    </source>
</evidence>
<dbReference type="InterPro" id="IPR001173">
    <property type="entry name" value="Glyco_trans_2-like"/>
</dbReference>
<dbReference type="AlphaFoldDB" id="A0A1G7VCR7"/>